<proteinExistence type="inferred from homology"/>
<dbReference type="Gene3D" id="3.20.20.380">
    <property type="entry name" value="Copper homeostasis (CutC) domain"/>
    <property type="match status" value="1"/>
</dbReference>
<evidence type="ECO:0000256" key="1">
    <source>
        <dbReference type="ARBA" id="ARBA00007768"/>
    </source>
</evidence>
<dbReference type="GO" id="GO:0005507">
    <property type="term" value="F:copper ion binding"/>
    <property type="evidence" value="ECO:0007669"/>
    <property type="project" value="TreeGrafter"/>
</dbReference>
<dbReference type="InterPro" id="IPR036822">
    <property type="entry name" value="CutC-like_dom_sf"/>
</dbReference>
<comment type="similarity">
    <text evidence="1">Belongs to the CutC family.</text>
</comment>
<dbReference type="Pfam" id="PF03932">
    <property type="entry name" value="CutC"/>
    <property type="match status" value="1"/>
</dbReference>
<keyword evidence="4" id="KW-1185">Reference proteome</keyword>
<dbReference type="EMBL" id="ML976615">
    <property type="protein sequence ID" value="KAF1848314.1"/>
    <property type="molecule type" value="Genomic_DNA"/>
</dbReference>
<dbReference type="RefSeq" id="XP_040790877.1">
    <property type="nucleotide sequence ID" value="XM_040928191.1"/>
</dbReference>
<dbReference type="HAMAP" id="MF_00795">
    <property type="entry name" value="CutC"/>
    <property type="match status" value="1"/>
</dbReference>
<dbReference type="PANTHER" id="PTHR12598:SF0">
    <property type="entry name" value="COPPER HOMEOSTASIS PROTEIN CUTC HOMOLOG"/>
    <property type="match status" value="1"/>
</dbReference>
<name>A0A9P4LBL8_9PLEO</name>
<dbReference type="GeneID" id="63845444"/>
<sequence length="220" mass="23674">MLEIACFNTSSAIAAAKAGADRVELCANYAAGGVTPPLASLLSICSATTIPINIMIRPRAGDFVYTQEEFAQMQADIERFKLSASGFVFGILDPNNRVDKVRNKELVELAAPLPCTFHRAIDEVQDLDEAVNTVIGCGFTSILTSGGMKNAVEGADRVAFLQAKLGSQITFILGGGVRSTNAEQLKRNTGVKWVHSAAIIKAGEEMDEREARKLQEVLQR</sequence>
<dbReference type="Proteomes" id="UP000800039">
    <property type="component" value="Unassembled WGS sequence"/>
</dbReference>
<comment type="caution">
    <text evidence="3">The sequence shown here is derived from an EMBL/GenBank/DDBJ whole genome shotgun (WGS) entry which is preliminary data.</text>
</comment>
<evidence type="ECO:0000313" key="4">
    <source>
        <dbReference type="Proteomes" id="UP000800039"/>
    </source>
</evidence>
<dbReference type="InterPro" id="IPR005627">
    <property type="entry name" value="CutC-like"/>
</dbReference>
<evidence type="ECO:0000256" key="2">
    <source>
        <dbReference type="ARBA" id="ARBA00019014"/>
    </source>
</evidence>
<gene>
    <name evidence="3" type="ORF">K460DRAFT_277625</name>
</gene>
<dbReference type="AlphaFoldDB" id="A0A9P4LBL8"/>
<accession>A0A9P4LBL8</accession>
<dbReference type="OrthoDB" id="7392499at2759"/>
<reference evidence="3" key="1">
    <citation type="submission" date="2020-01" db="EMBL/GenBank/DDBJ databases">
        <authorList>
            <consortium name="DOE Joint Genome Institute"/>
            <person name="Haridas S."/>
            <person name="Albert R."/>
            <person name="Binder M."/>
            <person name="Bloem J."/>
            <person name="Labutti K."/>
            <person name="Salamov A."/>
            <person name="Andreopoulos B."/>
            <person name="Baker S.E."/>
            <person name="Barry K."/>
            <person name="Bills G."/>
            <person name="Bluhm B.H."/>
            <person name="Cannon C."/>
            <person name="Castanera R."/>
            <person name="Culley D.E."/>
            <person name="Daum C."/>
            <person name="Ezra D."/>
            <person name="Gonzalez J.B."/>
            <person name="Henrissat B."/>
            <person name="Kuo A."/>
            <person name="Liang C."/>
            <person name="Lipzen A."/>
            <person name="Lutzoni F."/>
            <person name="Magnuson J."/>
            <person name="Mondo S."/>
            <person name="Nolan M."/>
            <person name="Ohm R."/>
            <person name="Pangilinan J."/>
            <person name="Park H.-J."/>
            <person name="Ramirez L."/>
            <person name="Alfaro M."/>
            <person name="Sun H."/>
            <person name="Tritt A."/>
            <person name="Yoshinaga Y."/>
            <person name="Zwiers L.-H."/>
            <person name="Turgeon B.G."/>
            <person name="Goodwin S.B."/>
            <person name="Spatafora J.W."/>
            <person name="Crous P.W."/>
            <person name="Grigoriev I.V."/>
        </authorList>
    </citation>
    <scope>NUCLEOTIDE SEQUENCE</scope>
    <source>
        <strain evidence="3">CBS 394.84</strain>
    </source>
</reference>
<evidence type="ECO:0000313" key="3">
    <source>
        <dbReference type="EMBL" id="KAF1848314.1"/>
    </source>
</evidence>
<dbReference type="SUPFAM" id="SSF110395">
    <property type="entry name" value="CutC-like"/>
    <property type="match status" value="1"/>
</dbReference>
<dbReference type="PANTHER" id="PTHR12598">
    <property type="entry name" value="COPPER HOMEOSTASIS PROTEIN CUTC"/>
    <property type="match status" value="1"/>
</dbReference>
<organism evidence="3 4">
    <name type="scientific">Cucurbitaria berberidis CBS 394.84</name>
    <dbReference type="NCBI Taxonomy" id="1168544"/>
    <lineage>
        <taxon>Eukaryota</taxon>
        <taxon>Fungi</taxon>
        <taxon>Dikarya</taxon>
        <taxon>Ascomycota</taxon>
        <taxon>Pezizomycotina</taxon>
        <taxon>Dothideomycetes</taxon>
        <taxon>Pleosporomycetidae</taxon>
        <taxon>Pleosporales</taxon>
        <taxon>Pleosporineae</taxon>
        <taxon>Cucurbitariaceae</taxon>
        <taxon>Cucurbitaria</taxon>
    </lineage>
</organism>
<protein>
    <recommendedName>
        <fullName evidence="2">Copper homeostasis protein cutC homolog</fullName>
    </recommendedName>
</protein>